<dbReference type="InterPro" id="IPR024626">
    <property type="entry name" value="Kri1-like_C"/>
</dbReference>
<dbReference type="EMBL" id="CAKOGL010000008">
    <property type="protein sequence ID" value="CAH2089089.1"/>
    <property type="molecule type" value="Genomic_DNA"/>
</dbReference>
<protein>
    <recommendedName>
        <fullName evidence="2">Protein KRI1 homolog</fullName>
    </recommendedName>
</protein>
<keyword evidence="7" id="KW-1185">Reference proteome</keyword>
<dbReference type="InterPro" id="IPR018034">
    <property type="entry name" value="Kri1"/>
</dbReference>
<dbReference type="GO" id="GO:0000447">
    <property type="term" value="P:endonucleolytic cleavage in ITS1 to separate SSU-rRNA from 5.8S rRNA and LSU-rRNA from tricistronic rRNA transcript (SSU-rRNA, 5.8S rRNA, LSU-rRNA)"/>
    <property type="evidence" value="ECO:0007669"/>
    <property type="project" value="TreeGrafter"/>
</dbReference>
<evidence type="ECO:0000256" key="1">
    <source>
        <dbReference type="ARBA" id="ARBA00007473"/>
    </source>
</evidence>
<evidence type="ECO:0000256" key="2">
    <source>
        <dbReference type="ARBA" id="ARBA00017294"/>
    </source>
</evidence>
<dbReference type="PANTHER" id="PTHR14490:SF5">
    <property type="entry name" value="PROTEIN KRI1 HOMOLOG"/>
    <property type="match status" value="1"/>
</dbReference>
<dbReference type="Proteomes" id="UP001153954">
    <property type="component" value="Unassembled WGS sequence"/>
</dbReference>
<feature type="compositionally biased region" description="Basic residues" evidence="4">
    <location>
        <begin position="556"/>
        <end position="566"/>
    </location>
</feature>
<feature type="compositionally biased region" description="Basic and acidic residues" evidence="4">
    <location>
        <begin position="585"/>
        <end position="594"/>
    </location>
</feature>
<feature type="compositionally biased region" description="Low complexity" evidence="4">
    <location>
        <begin position="776"/>
        <end position="785"/>
    </location>
</feature>
<evidence type="ECO:0000313" key="7">
    <source>
        <dbReference type="Proteomes" id="UP001153954"/>
    </source>
</evidence>
<feature type="compositionally biased region" description="Basic residues" evidence="4">
    <location>
        <begin position="765"/>
        <end position="775"/>
    </location>
</feature>
<feature type="coiled-coil region" evidence="3">
    <location>
        <begin position="401"/>
        <end position="428"/>
    </location>
</feature>
<feature type="compositionally biased region" description="Acidic residues" evidence="4">
    <location>
        <begin position="54"/>
        <end position="70"/>
    </location>
</feature>
<feature type="compositionally biased region" description="Basic residues" evidence="4">
    <location>
        <begin position="665"/>
        <end position="674"/>
    </location>
</feature>
<comment type="caution">
    <text evidence="6">The sequence shown here is derived from an EMBL/GenBank/DDBJ whole genome shotgun (WGS) entry which is preliminary data.</text>
</comment>
<reference evidence="6" key="1">
    <citation type="submission" date="2022-03" db="EMBL/GenBank/DDBJ databases">
        <authorList>
            <person name="Tunstrom K."/>
        </authorList>
    </citation>
    <scope>NUCLEOTIDE SEQUENCE</scope>
</reference>
<feature type="compositionally biased region" description="Basic and acidic residues" evidence="4">
    <location>
        <begin position="692"/>
        <end position="702"/>
    </location>
</feature>
<feature type="compositionally biased region" description="Basic and acidic residues" evidence="4">
    <location>
        <begin position="754"/>
        <end position="764"/>
    </location>
</feature>
<dbReference type="GO" id="GO:0030686">
    <property type="term" value="C:90S preribosome"/>
    <property type="evidence" value="ECO:0007669"/>
    <property type="project" value="TreeGrafter"/>
</dbReference>
<evidence type="ECO:0000256" key="4">
    <source>
        <dbReference type="SAM" id="MobiDB-lite"/>
    </source>
</evidence>
<dbReference type="Pfam" id="PF12936">
    <property type="entry name" value="Kri1_C"/>
    <property type="match status" value="1"/>
</dbReference>
<evidence type="ECO:0000313" key="6">
    <source>
        <dbReference type="EMBL" id="CAH2089089.1"/>
    </source>
</evidence>
<sequence>MPKAKLFDDDSEEEVEIKTENEYAKRYDAWREKEELHKLEQKYGSKALNSEGTDSSDSEDESDEPPEVSEEVEKQFLKTLALLKTKDPRIYDPNYKFFDDKIEKEKEKEPETKKLTFGDSDDDDDDDPNIFSIEKKAEIDSDDDKKPKENKKDEKIKEFLIGKADHIDDDVEKDLAPLRALWSDPKLNDGEAFLRDYILNKRYLEDGDAGDAGEQLRDDEDLEQDERIVEQQGLFERAYNFRFEEPDDQFLKRFPRTMNYIRPKDDKRSRKRAEVRERKEQEKKKKMEEIARLKALKLKEIQEKIAKIKEVTGNQDLAFQEEDIEGDFDPEEHDRRMKALFDEEYYGEADDQKPVFPDLDEELEIENWDNYEQEYDQENGNEDEPHCEDKDFNMDAEYDPKKAKENLLEELKRNMGKKRRNRKRKSKLAEILSEEKPKFIPDIDKTYDEYMQEYYKMDCEDVIGGDLPTRFKYREVVPNDYGLTVEEILLADDKELTQWVPLKKIVKYRPENVEKSEVNTYKQKAVDVRLKKKILPSLFKDLPEEPELVVPIEASKKKKKKKKKKQKDRENTQEQDVLEETNEGDMQKDNAETSKKKKKHKQSEYEDNDASQDIPQDTSQDNNSESKKIKKKHKKNNIENEINEDLSQVGTEDESKDVSQDINSKNKKIKKKHKNNSENINEEASVSIQEIKTSDKDDEQKDGKKKRKKAKNSFNIETVNDKTNPSNGDIQTNTDNVGNVSSNKDTSNKNNLKRKLDASEDNIPKKKKKKNKNKQKSNNSHQNSNNKKDFNKFKDNKNKQNDKVDNPLSKLSDERLKAYGLNPKKYRSFLKYKKF</sequence>
<feature type="compositionally biased region" description="Polar residues" evidence="4">
    <location>
        <begin position="611"/>
        <end position="621"/>
    </location>
</feature>
<organism evidence="6 7">
    <name type="scientific">Euphydryas editha</name>
    <name type="common">Edith's checkerspot</name>
    <dbReference type="NCBI Taxonomy" id="104508"/>
    <lineage>
        <taxon>Eukaryota</taxon>
        <taxon>Metazoa</taxon>
        <taxon>Ecdysozoa</taxon>
        <taxon>Arthropoda</taxon>
        <taxon>Hexapoda</taxon>
        <taxon>Insecta</taxon>
        <taxon>Pterygota</taxon>
        <taxon>Neoptera</taxon>
        <taxon>Endopterygota</taxon>
        <taxon>Lepidoptera</taxon>
        <taxon>Glossata</taxon>
        <taxon>Ditrysia</taxon>
        <taxon>Papilionoidea</taxon>
        <taxon>Nymphalidae</taxon>
        <taxon>Nymphalinae</taxon>
        <taxon>Euphydryas</taxon>
    </lineage>
</organism>
<feature type="region of interest" description="Disordered" evidence="4">
    <location>
        <begin position="262"/>
        <end position="285"/>
    </location>
</feature>
<feature type="compositionally biased region" description="Basic and acidic residues" evidence="4">
    <location>
        <begin position="786"/>
        <end position="817"/>
    </location>
</feature>
<dbReference type="GO" id="GO:0005730">
    <property type="term" value="C:nucleolus"/>
    <property type="evidence" value="ECO:0007669"/>
    <property type="project" value="TreeGrafter"/>
</dbReference>
<name>A0AAU9TNC3_EUPED</name>
<feature type="domain" description="Kri1-like C-terminal" evidence="5">
    <location>
        <begin position="445"/>
        <end position="533"/>
    </location>
</feature>
<dbReference type="Pfam" id="PF05178">
    <property type="entry name" value="Kri1"/>
    <property type="match status" value="1"/>
</dbReference>
<proteinExistence type="inferred from homology"/>
<dbReference type="AlphaFoldDB" id="A0AAU9TNC3"/>
<evidence type="ECO:0000259" key="5">
    <source>
        <dbReference type="Pfam" id="PF12936"/>
    </source>
</evidence>
<feature type="compositionally biased region" description="Acidic residues" evidence="4">
    <location>
        <begin position="119"/>
        <end position="128"/>
    </location>
</feature>
<accession>A0AAU9TNC3</accession>
<feature type="region of interest" description="Disordered" evidence="4">
    <location>
        <begin position="41"/>
        <end position="73"/>
    </location>
</feature>
<keyword evidence="3" id="KW-0175">Coiled coil</keyword>
<feature type="compositionally biased region" description="Basic and acidic residues" evidence="4">
    <location>
        <begin position="101"/>
        <end position="116"/>
    </location>
</feature>
<evidence type="ECO:0000256" key="3">
    <source>
        <dbReference type="SAM" id="Coils"/>
    </source>
</evidence>
<feature type="region of interest" description="Disordered" evidence="4">
    <location>
        <begin position="553"/>
        <end position="819"/>
    </location>
</feature>
<feature type="compositionally biased region" description="Polar residues" evidence="4">
    <location>
        <begin position="712"/>
        <end position="750"/>
    </location>
</feature>
<comment type="similarity">
    <text evidence="1">Belongs to the KRI1 family.</text>
</comment>
<dbReference type="PANTHER" id="PTHR14490">
    <property type="entry name" value="ZINC FINGER, ZZ TYPE"/>
    <property type="match status" value="1"/>
</dbReference>
<feature type="compositionally biased region" description="Basic and acidic residues" evidence="4">
    <location>
        <begin position="133"/>
        <end position="152"/>
    </location>
</feature>
<gene>
    <name evidence="6" type="ORF">EEDITHA_LOCUS5180</name>
</gene>
<feature type="region of interest" description="Disordered" evidence="4">
    <location>
        <begin position="101"/>
        <end position="152"/>
    </location>
</feature>